<dbReference type="AlphaFoldDB" id="A0A6M0D311"/>
<name>A0A6M0D311_9PSED</name>
<protein>
    <submittedName>
        <fullName evidence="1">Uncharacterized protein</fullName>
    </submittedName>
</protein>
<evidence type="ECO:0000313" key="2">
    <source>
        <dbReference type="Proteomes" id="UP000480410"/>
    </source>
</evidence>
<comment type="caution">
    <text evidence="1">The sequence shown here is derived from an EMBL/GenBank/DDBJ whole genome shotgun (WGS) entry which is preliminary data.</text>
</comment>
<organism evidence="1 2">
    <name type="scientific">Pseudomonas brassicae</name>
    <dbReference type="NCBI Taxonomy" id="2708063"/>
    <lineage>
        <taxon>Bacteria</taxon>
        <taxon>Pseudomonadati</taxon>
        <taxon>Pseudomonadota</taxon>
        <taxon>Gammaproteobacteria</taxon>
        <taxon>Pseudomonadales</taxon>
        <taxon>Pseudomonadaceae</taxon>
        <taxon>Pseudomonas</taxon>
    </lineage>
</organism>
<reference evidence="1 2" key="1">
    <citation type="submission" date="2020-02" db="EMBL/GenBank/DDBJ databases">
        <title>Broccoli isolated Pseudomonas sp.</title>
        <authorList>
            <person name="Fujikawa T."/>
            <person name="Sawada H."/>
        </authorList>
    </citation>
    <scope>NUCLEOTIDE SEQUENCE [LARGE SCALE GENOMIC DNA]</scope>
    <source>
        <strain evidence="1 2">MAFF212428</strain>
    </source>
</reference>
<gene>
    <name evidence="1" type="ORF">G3435_23925</name>
</gene>
<dbReference type="EMBL" id="JAAHBV010000678">
    <property type="protein sequence ID" value="NER62187.1"/>
    <property type="molecule type" value="Genomic_DNA"/>
</dbReference>
<proteinExistence type="predicted"/>
<dbReference type="Proteomes" id="UP000480410">
    <property type="component" value="Unassembled WGS sequence"/>
</dbReference>
<accession>A0A6M0D311</accession>
<evidence type="ECO:0000313" key="1">
    <source>
        <dbReference type="EMBL" id="NER62187.1"/>
    </source>
</evidence>
<sequence length="61" mass="6527">MALAPGEARGGIERLYLGQLARAVLDRPARLQVHRRLAAGTDLDLALVDLHAGCARRAGPR</sequence>